<reference evidence="3" key="1">
    <citation type="journal article" date="2015" name="Nature">
        <title>Complex archaea that bridge the gap between prokaryotes and eukaryotes.</title>
        <authorList>
            <person name="Spang A."/>
            <person name="Saw J.H."/>
            <person name="Jorgensen S.L."/>
            <person name="Zaremba-Niedzwiedzka K."/>
            <person name="Martijn J."/>
            <person name="Lind A.E."/>
            <person name="van Eijk R."/>
            <person name="Schleper C."/>
            <person name="Guy L."/>
            <person name="Ettema T.J."/>
        </authorList>
    </citation>
    <scope>NUCLEOTIDE SEQUENCE</scope>
</reference>
<proteinExistence type="inferred from homology"/>
<comment type="caution">
    <text evidence="3">The sequence shown here is derived from an EMBL/GenBank/DDBJ whole genome shotgun (WGS) entry which is preliminary data.</text>
</comment>
<evidence type="ECO:0000313" key="3">
    <source>
        <dbReference type="EMBL" id="KKN48494.1"/>
    </source>
</evidence>
<comment type="similarity">
    <text evidence="1">Belongs to the HesB/IscA family.</text>
</comment>
<dbReference type="InterPro" id="IPR016092">
    <property type="entry name" value="ATAP"/>
</dbReference>
<dbReference type="NCBIfam" id="TIGR00049">
    <property type="entry name" value="iron-sulfur cluster assembly accessory protein"/>
    <property type="match status" value="1"/>
</dbReference>
<evidence type="ECO:0000256" key="1">
    <source>
        <dbReference type="ARBA" id="ARBA00006718"/>
    </source>
</evidence>
<dbReference type="EMBL" id="LAZR01001218">
    <property type="protein sequence ID" value="KKN48494.1"/>
    <property type="molecule type" value="Genomic_DNA"/>
</dbReference>
<dbReference type="InterPro" id="IPR000361">
    <property type="entry name" value="ATAP_core_dom"/>
</dbReference>
<dbReference type="InterPro" id="IPR035903">
    <property type="entry name" value="HesB-like_dom_sf"/>
</dbReference>
<accession>A0A0F9R167</accession>
<dbReference type="GO" id="GO:0016226">
    <property type="term" value="P:iron-sulfur cluster assembly"/>
    <property type="evidence" value="ECO:0007669"/>
    <property type="project" value="InterPro"/>
</dbReference>
<feature type="domain" description="Core" evidence="2">
    <location>
        <begin position="27"/>
        <end position="128"/>
    </location>
</feature>
<gene>
    <name evidence="3" type="ORF">LCGC14_0652470</name>
</gene>
<sequence length="134" mass="14951">MWSTHLPQVNVAVVHLLIYKGKSDMQTITVTDNAWKKINERLSTLESSNLRIRLNSKGCGGSSYVFEPTDKEPTGTEEYVEKDGTKIIFSGNMGFIIRGSTMDWIVKDDFSEGFDLVNPQEIGRCGCGESVILK</sequence>
<dbReference type="Pfam" id="PF01521">
    <property type="entry name" value="Fe-S_biosyn"/>
    <property type="match status" value="1"/>
</dbReference>
<dbReference type="InterPro" id="IPR050322">
    <property type="entry name" value="Fe-S_cluster_asmbl/transfer"/>
</dbReference>
<name>A0A0F9R167_9ZZZZ</name>
<dbReference type="PANTHER" id="PTHR10072">
    <property type="entry name" value="IRON-SULFUR CLUSTER ASSEMBLY PROTEIN"/>
    <property type="match status" value="1"/>
</dbReference>
<dbReference type="GO" id="GO:0051537">
    <property type="term" value="F:2 iron, 2 sulfur cluster binding"/>
    <property type="evidence" value="ECO:0007669"/>
    <property type="project" value="TreeGrafter"/>
</dbReference>
<dbReference type="AlphaFoldDB" id="A0A0F9R167"/>
<organism evidence="3">
    <name type="scientific">marine sediment metagenome</name>
    <dbReference type="NCBI Taxonomy" id="412755"/>
    <lineage>
        <taxon>unclassified sequences</taxon>
        <taxon>metagenomes</taxon>
        <taxon>ecological metagenomes</taxon>
    </lineage>
</organism>
<dbReference type="GO" id="GO:0005737">
    <property type="term" value="C:cytoplasm"/>
    <property type="evidence" value="ECO:0007669"/>
    <property type="project" value="TreeGrafter"/>
</dbReference>
<dbReference type="SUPFAM" id="SSF89360">
    <property type="entry name" value="HesB-like domain"/>
    <property type="match status" value="1"/>
</dbReference>
<protein>
    <recommendedName>
        <fullName evidence="2">Core domain-containing protein</fullName>
    </recommendedName>
</protein>
<evidence type="ECO:0000259" key="2">
    <source>
        <dbReference type="Pfam" id="PF01521"/>
    </source>
</evidence>
<dbReference type="PANTHER" id="PTHR10072:SF41">
    <property type="entry name" value="IRON-SULFUR CLUSTER ASSEMBLY 1 HOMOLOG, MITOCHONDRIAL"/>
    <property type="match status" value="1"/>
</dbReference>
<dbReference type="Gene3D" id="2.60.300.12">
    <property type="entry name" value="HesB-like domain"/>
    <property type="match status" value="1"/>
</dbReference>